<protein>
    <recommendedName>
        <fullName evidence="11">G-protein coupled receptor 157</fullName>
    </recommendedName>
</protein>
<dbReference type="EMBL" id="JAAGNN010000017">
    <property type="protein sequence ID" value="KAF4078118.1"/>
    <property type="molecule type" value="Genomic_DNA"/>
</dbReference>
<organism evidence="9 10">
    <name type="scientific">Ameiurus melas</name>
    <name type="common">Black bullhead</name>
    <name type="synonym">Silurus melas</name>
    <dbReference type="NCBI Taxonomy" id="219545"/>
    <lineage>
        <taxon>Eukaryota</taxon>
        <taxon>Metazoa</taxon>
        <taxon>Chordata</taxon>
        <taxon>Craniata</taxon>
        <taxon>Vertebrata</taxon>
        <taxon>Euteleostomi</taxon>
        <taxon>Actinopterygii</taxon>
        <taxon>Neopterygii</taxon>
        <taxon>Teleostei</taxon>
        <taxon>Ostariophysi</taxon>
        <taxon>Siluriformes</taxon>
        <taxon>Ictaluridae</taxon>
        <taxon>Ameiurus</taxon>
    </lineage>
</organism>
<dbReference type="Gene3D" id="1.20.1070.10">
    <property type="entry name" value="Rhodopsin 7-helix transmembrane proteins"/>
    <property type="match status" value="1"/>
</dbReference>
<dbReference type="PANTHER" id="PTHR23112">
    <property type="entry name" value="G PROTEIN-COUPLED RECEPTOR 157-RELATED"/>
    <property type="match status" value="1"/>
</dbReference>
<evidence type="ECO:0000256" key="5">
    <source>
        <dbReference type="SAM" id="MobiDB-lite"/>
    </source>
</evidence>
<feature type="domain" description="G-protein coupled receptors family 2 profile 2" evidence="7">
    <location>
        <begin position="13"/>
        <end position="299"/>
    </location>
</feature>
<feature type="region of interest" description="Disordered" evidence="5">
    <location>
        <begin position="329"/>
        <end position="354"/>
    </location>
</feature>
<feature type="transmembrane region" description="Helical" evidence="6">
    <location>
        <begin position="15"/>
        <end position="37"/>
    </location>
</feature>
<dbReference type="GO" id="GO:0004930">
    <property type="term" value="F:G protein-coupled receptor activity"/>
    <property type="evidence" value="ECO:0007669"/>
    <property type="project" value="InterPro"/>
</dbReference>
<evidence type="ECO:0000256" key="2">
    <source>
        <dbReference type="ARBA" id="ARBA00022692"/>
    </source>
</evidence>
<reference evidence="9 10" key="1">
    <citation type="submission" date="2020-02" db="EMBL/GenBank/DDBJ databases">
        <title>A chromosome-scale genome assembly of the black bullhead catfish (Ameiurus melas).</title>
        <authorList>
            <person name="Wen M."/>
            <person name="Zham M."/>
            <person name="Cabau C."/>
            <person name="Klopp C."/>
            <person name="Donnadieu C."/>
            <person name="Roques C."/>
            <person name="Bouchez O."/>
            <person name="Lampietro C."/>
            <person name="Jouanno E."/>
            <person name="Herpin A."/>
            <person name="Louis A."/>
            <person name="Berthelot C."/>
            <person name="Parey E."/>
            <person name="Roest-Crollius H."/>
            <person name="Braasch I."/>
            <person name="Postlethwait J."/>
            <person name="Robinson-Rechavi M."/>
            <person name="Echchiki A."/>
            <person name="Begum T."/>
            <person name="Montfort J."/>
            <person name="Schartl M."/>
            <person name="Bobe J."/>
            <person name="Guiguen Y."/>
        </authorList>
    </citation>
    <scope>NUCLEOTIDE SEQUENCE [LARGE SCALE GENOMIC DNA]</scope>
    <source>
        <strain evidence="9">M_S1</strain>
        <tissue evidence="9">Blood</tissue>
    </source>
</reference>
<dbReference type="PROSITE" id="PS50262">
    <property type="entry name" value="G_PROTEIN_RECEP_F1_2"/>
    <property type="match status" value="1"/>
</dbReference>
<dbReference type="GO" id="GO:0007189">
    <property type="term" value="P:adenylate cyclase-activating G protein-coupled receptor signaling pathway"/>
    <property type="evidence" value="ECO:0007669"/>
    <property type="project" value="TreeGrafter"/>
</dbReference>
<gene>
    <name evidence="9" type="ORF">AMELA_G00195660</name>
</gene>
<feature type="transmembrane region" description="Helical" evidence="6">
    <location>
        <begin position="243"/>
        <end position="263"/>
    </location>
</feature>
<feature type="compositionally biased region" description="Polar residues" evidence="5">
    <location>
        <begin position="329"/>
        <end position="345"/>
    </location>
</feature>
<keyword evidence="2 6" id="KW-0812">Transmembrane</keyword>
<dbReference type="PRINTS" id="PR02001">
    <property type="entry name" value="GCR1CAMPR"/>
</dbReference>
<name>A0A7J6A9J9_AMEME</name>
<dbReference type="PANTHER" id="PTHR23112:SF47">
    <property type="entry name" value="G-PROTEIN COUPLED RECEPTOR 157"/>
    <property type="match status" value="1"/>
</dbReference>
<feature type="domain" description="G-protein coupled receptors family 1 profile" evidence="8">
    <location>
        <begin position="27"/>
        <end position="208"/>
    </location>
</feature>
<dbReference type="AlphaFoldDB" id="A0A7J6A9J9"/>
<dbReference type="InterPro" id="IPR017452">
    <property type="entry name" value="GPCR_Rhodpsn_7TM"/>
</dbReference>
<keyword evidence="10" id="KW-1185">Reference proteome</keyword>
<dbReference type="PROSITE" id="PS50261">
    <property type="entry name" value="G_PROTEIN_RECEP_F2_4"/>
    <property type="match status" value="1"/>
</dbReference>
<dbReference type="GO" id="GO:0007166">
    <property type="term" value="P:cell surface receptor signaling pathway"/>
    <property type="evidence" value="ECO:0007669"/>
    <property type="project" value="InterPro"/>
</dbReference>
<evidence type="ECO:0000256" key="4">
    <source>
        <dbReference type="ARBA" id="ARBA00023136"/>
    </source>
</evidence>
<evidence type="ECO:0000259" key="8">
    <source>
        <dbReference type="PROSITE" id="PS50262"/>
    </source>
</evidence>
<evidence type="ECO:0000313" key="9">
    <source>
        <dbReference type="EMBL" id="KAF4078118.1"/>
    </source>
</evidence>
<sequence length="354" mass="39496">MAVLEQTDVAVYEQVVVLLSCALSALGSVLVVSTYALWPDLRTTPRQLLLFLSVADFLSAVSYSYGVYKVFNASTWDCVTQGAVSTFSNTSSFFWTVAIAVYLYIFIVQSSQRQADSLVLYFHLIRQEGENVRPTNLFLSLSLSWGVPLAITVAAVSLQKIGYDASEVSVGWCWISIEEDDHVLWMLLTGKIWELLAYVILPLLYILIKRHIHKAHAALSEYRPILACNRLSHSIPAMADRKLTLIPIIFIALRIWSTVRFVLLLARSPVGQNPVLVTLHGIGNTFQGAANCIMFVLCTRPVRARLVAWLCCRSHEALSNSDMQSQFTARTRSLSHSDGRSGSQTEVDESEDEE</sequence>
<evidence type="ECO:0008006" key="11">
    <source>
        <dbReference type="Google" id="ProtNLM"/>
    </source>
</evidence>
<evidence type="ECO:0000313" key="10">
    <source>
        <dbReference type="Proteomes" id="UP000593565"/>
    </source>
</evidence>
<feature type="transmembrane region" description="Helical" evidence="6">
    <location>
        <begin position="275"/>
        <end position="297"/>
    </location>
</feature>
<dbReference type="GO" id="GO:0005886">
    <property type="term" value="C:plasma membrane"/>
    <property type="evidence" value="ECO:0007669"/>
    <property type="project" value="TreeGrafter"/>
</dbReference>
<evidence type="ECO:0000256" key="6">
    <source>
        <dbReference type="SAM" id="Phobius"/>
    </source>
</evidence>
<dbReference type="Proteomes" id="UP000593565">
    <property type="component" value="Unassembled WGS sequence"/>
</dbReference>
<dbReference type="InterPro" id="IPR022343">
    <property type="entry name" value="GCR1-cAMP_receptor"/>
</dbReference>
<comment type="subcellular location">
    <subcellularLocation>
        <location evidence="1">Membrane</location>
        <topology evidence="1">Multi-pass membrane protein</topology>
    </subcellularLocation>
</comment>
<evidence type="ECO:0000256" key="1">
    <source>
        <dbReference type="ARBA" id="ARBA00004141"/>
    </source>
</evidence>
<keyword evidence="4 6" id="KW-0472">Membrane</keyword>
<feature type="transmembrane region" description="Helical" evidence="6">
    <location>
        <begin position="49"/>
        <end position="71"/>
    </location>
</feature>
<dbReference type="InterPro" id="IPR017981">
    <property type="entry name" value="GPCR_2-like_7TM"/>
</dbReference>
<keyword evidence="3 6" id="KW-1133">Transmembrane helix</keyword>
<feature type="transmembrane region" description="Helical" evidence="6">
    <location>
        <begin position="91"/>
        <end position="108"/>
    </location>
</feature>
<dbReference type="SUPFAM" id="SSF81321">
    <property type="entry name" value="Family A G protein-coupled receptor-like"/>
    <property type="match status" value="1"/>
</dbReference>
<accession>A0A7J6A9J9</accession>
<feature type="transmembrane region" description="Helical" evidence="6">
    <location>
        <begin position="183"/>
        <end position="208"/>
    </location>
</feature>
<proteinExistence type="predicted"/>
<comment type="caution">
    <text evidence="9">The sequence shown here is derived from an EMBL/GenBank/DDBJ whole genome shotgun (WGS) entry which is preliminary data.</text>
</comment>
<evidence type="ECO:0000259" key="7">
    <source>
        <dbReference type="PROSITE" id="PS50261"/>
    </source>
</evidence>
<feature type="transmembrane region" description="Helical" evidence="6">
    <location>
        <begin position="137"/>
        <end position="163"/>
    </location>
</feature>
<evidence type="ECO:0000256" key="3">
    <source>
        <dbReference type="ARBA" id="ARBA00022989"/>
    </source>
</evidence>